<keyword evidence="2" id="KW-1133">Transmembrane helix</keyword>
<feature type="transmembrane region" description="Helical" evidence="2">
    <location>
        <begin position="130"/>
        <end position="150"/>
    </location>
</feature>
<evidence type="ECO:0000313" key="4">
    <source>
        <dbReference type="EMBL" id="RGL63340.1"/>
    </source>
</evidence>
<evidence type="ECO:0000256" key="2">
    <source>
        <dbReference type="SAM" id="Phobius"/>
    </source>
</evidence>
<dbReference type="InterPro" id="IPR032508">
    <property type="entry name" value="FecR_C"/>
</dbReference>
<evidence type="ECO:0000256" key="1">
    <source>
        <dbReference type="SAM" id="Coils"/>
    </source>
</evidence>
<dbReference type="Pfam" id="PF16344">
    <property type="entry name" value="FecR_C"/>
    <property type="match status" value="1"/>
</dbReference>
<keyword evidence="2" id="KW-0812">Transmembrane</keyword>
<evidence type="ECO:0000259" key="3">
    <source>
        <dbReference type="Pfam" id="PF16344"/>
    </source>
</evidence>
<feature type="coiled-coil region" evidence="1">
    <location>
        <begin position="91"/>
        <end position="118"/>
    </location>
</feature>
<dbReference type="EMBL" id="QSSA01000005">
    <property type="protein sequence ID" value="RGL63340.1"/>
    <property type="molecule type" value="Genomic_DNA"/>
</dbReference>
<dbReference type="AlphaFoldDB" id="A0AA92T0R5"/>
<feature type="domain" description="Protein FecR C-terminal" evidence="3">
    <location>
        <begin position="197"/>
        <end position="265"/>
    </location>
</feature>
<keyword evidence="2" id="KW-0472">Membrane</keyword>
<sequence>MKKGKKMKHELSDINPQKMDSQKWDMLLDLLEHPEKYSETQKDELLGDEEVNELYQQLIETRQSLDFAKSKEGMKMPSIDAEWEKLKDEMKLKEKKQLKEEKQQKEKMNQNSEIQQTAKLFPLWSPMRKVAAVAAVLVVSGITFAAIHLVTRSHQASDKNNTELVASHKDSIQQVSAPQKSNIEEKADSASLAQLPLVYENAELQNILTPIAGHFHLQVTYQNESARHIRLFLQLEKNMSLDDIIELMNHFEKVNIRHEGQTLIVE</sequence>
<gene>
    <name evidence="4" type="ORF">DXC61_03345</name>
</gene>
<dbReference type="Gene3D" id="3.55.50.30">
    <property type="match status" value="1"/>
</dbReference>
<dbReference type="Proteomes" id="UP000261187">
    <property type="component" value="Unassembled WGS sequence"/>
</dbReference>
<comment type="caution">
    <text evidence="4">The sequence shown here is derived from an EMBL/GenBank/DDBJ whole genome shotgun (WGS) entry which is preliminary data.</text>
</comment>
<name>A0AA92T0R5_9BACT</name>
<protein>
    <submittedName>
        <fullName evidence="4">DUF4974 domain-containing protein</fullName>
    </submittedName>
</protein>
<keyword evidence="1" id="KW-0175">Coiled coil</keyword>
<accession>A0AA92T0R5</accession>
<proteinExistence type="predicted"/>
<organism evidence="4 5">
    <name type="scientific">Segatella copri</name>
    <dbReference type="NCBI Taxonomy" id="165179"/>
    <lineage>
        <taxon>Bacteria</taxon>
        <taxon>Pseudomonadati</taxon>
        <taxon>Bacteroidota</taxon>
        <taxon>Bacteroidia</taxon>
        <taxon>Bacteroidales</taxon>
        <taxon>Prevotellaceae</taxon>
        <taxon>Segatella</taxon>
    </lineage>
</organism>
<reference evidence="4 5" key="1">
    <citation type="submission" date="2018-08" db="EMBL/GenBank/DDBJ databases">
        <title>A genome reference for cultivated species of the human gut microbiota.</title>
        <authorList>
            <person name="Zou Y."/>
            <person name="Xue W."/>
            <person name="Luo G."/>
        </authorList>
    </citation>
    <scope>NUCLEOTIDE SEQUENCE [LARGE SCALE GENOMIC DNA]</scope>
    <source>
        <strain evidence="4 5">TF06-40</strain>
    </source>
</reference>
<evidence type="ECO:0000313" key="5">
    <source>
        <dbReference type="Proteomes" id="UP000261187"/>
    </source>
</evidence>